<sequence length="128" mass="14196">MSGDLERYVILTNLQTKKSQETICDIELATLGVPTPKLPLESKTKPQSYLKISIPNKSASSKVTSITIQSPGVERCQTENSTLNSVLKSNESISGDDRLSDFSEISEFRDVDNLPEDVDVRTFPPHRV</sequence>
<evidence type="ECO:0000313" key="2">
    <source>
        <dbReference type="Proteomes" id="UP000594342"/>
    </source>
</evidence>
<organism evidence="1 2">
    <name type="scientific">Yasminevirus sp. GU-2018</name>
    <dbReference type="NCBI Taxonomy" id="2420051"/>
    <lineage>
        <taxon>Viruses</taxon>
        <taxon>Varidnaviria</taxon>
        <taxon>Bamfordvirae</taxon>
        <taxon>Nucleocytoviricota</taxon>
        <taxon>Megaviricetes</taxon>
        <taxon>Imitervirales</taxon>
        <taxon>Mimiviridae</taxon>
        <taxon>Klosneuvirinae</taxon>
        <taxon>Yasminevirus</taxon>
        <taxon>Yasminevirus saudimassiliense</taxon>
    </lineage>
</organism>
<evidence type="ECO:0000313" key="1">
    <source>
        <dbReference type="EMBL" id="VBB17844.1"/>
    </source>
</evidence>
<gene>
    <name evidence="1" type="ORF">YASMINEVIRUS_307</name>
</gene>
<comment type="caution">
    <text evidence="1">The sequence shown here is derived from an EMBL/GenBank/DDBJ whole genome shotgun (WGS) entry which is preliminary data.</text>
</comment>
<proteinExistence type="predicted"/>
<keyword evidence="2" id="KW-1185">Reference proteome</keyword>
<dbReference type="Proteomes" id="UP000594342">
    <property type="component" value="Unassembled WGS sequence"/>
</dbReference>
<accession>A0A5K0U8N5</accession>
<name>A0A5K0U8N5_9VIRU</name>
<reference evidence="1 2" key="1">
    <citation type="submission" date="2018-10" db="EMBL/GenBank/DDBJ databases">
        <authorList>
            <consortium name="IHU Genomes"/>
        </authorList>
    </citation>
    <scope>NUCLEOTIDE SEQUENCE [LARGE SCALE GENOMIC DNA]</scope>
    <source>
        <strain evidence="1 2">A1</strain>
    </source>
</reference>
<protein>
    <submittedName>
        <fullName evidence="1">Uncharacterized protein</fullName>
    </submittedName>
</protein>
<dbReference type="EMBL" id="UPSH01000001">
    <property type="protein sequence ID" value="VBB17844.1"/>
    <property type="molecule type" value="Genomic_DNA"/>
</dbReference>